<evidence type="ECO:0000256" key="1">
    <source>
        <dbReference type="SAM" id="MobiDB-lite"/>
    </source>
</evidence>
<dbReference type="EMBL" id="MIKG01000006">
    <property type="protein sequence ID" value="RAO67933.1"/>
    <property type="molecule type" value="Genomic_DNA"/>
</dbReference>
<feature type="region of interest" description="Disordered" evidence="1">
    <location>
        <begin position="499"/>
        <end position="558"/>
    </location>
</feature>
<dbReference type="InterPro" id="IPR053056">
    <property type="entry name" value="Lipid_Metab_Assoc_Protein"/>
</dbReference>
<dbReference type="GeneID" id="63793161"/>
<dbReference type="Pfam" id="PF09804">
    <property type="entry name" value="DENND11"/>
    <property type="match status" value="1"/>
</dbReference>
<evidence type="ECO:0000313" key="3">
    <source>
        <dbReference type="EMBL" id="RAO67933.1"/>
    </source>
</evidence>
<dbReference type="InterPro" id="IPR018626">
    <property type="entry name" value="LCHN/Anr2"/>
</dbReference>
<dbReference type="OrthoDB" id="2152680at2759"/>
<gene>
    <name evidence="3" type="ORF">BHQ10_003945</name>
</gene>
<sequence>MAPKPGRRTSLRLDLSQGAPLESPPGVAALFLIRFDIKKGYVISWQQSIPGIDLEGAVEYKSLPSGLHNVSEDLIYFVHEEYAGICAFVNQPAAEAERNALMLAVGVLVPLSFGRLGKSWRHAAGLKKLAKQCANNISDTQALAEYWEKHHVRDNEPRLEDTPPDSPAVLRSSLKANRPDSLQSRSSISDSAGLEATRPFLAPYHPALSLPAFVENFGPLIFPLYRASLLRKRILIVTEAPVQTSCDYVYALALLSSLPQSLSPFFDQDGAPPLRPRPIFNVGIHDIPFLSTNSDTFSSWIACTTDNVLATKTDLFDILVTMPTTHSPKNPHKTFPQIEIVHRVDAQPRATKLVTLKATQRDARRFVLLRDGLRRLSSAESEQNQEPTDNIDDSASTFSSSSIIEPLSWPRLAYTSFLWWASAGEKRTGLSEDEEEQDEQDTNLLPNTVGQAGGPGSLLSHPGLQLNEIDQPREIALIAYFRRLTTLIFTTLADAVARQDAMDESDEIPPAGEYRDDPDGGDDAAETEAESFSADRDTNPLLPASSNDKIEDLPPVSITSTDISEMGLDMWSATDRMFMEELLQVWWGRRADVNGTRIRCCGIPIL</sequence>
<dbReference type="InterPro" id="IPR028115">
    <property type="entry name" value="DUF4484"/>
</dbReference>
<name>A0A364KWL5_TALAM</name>
<feature type="domain" description="DUF4484" evidence="2">
    <location>
        <begin position="404"/>
        <end position="605"/>
    </location>
</feature>
<feature type="compositionally biased region" description="Polar residues" evidence="1">
    <location>
        <begin position="378"/>
        <end position="388"/>
    </location>
</feature>
<dbReference type="PANTHER" id="PTHR28153:SF1">
    <property type="entry name" value="DUF4484 DOMAIN-CONTAINING PROTEIN"/>
    <property type="match status" value="1"/>
</dbReference>
<dbReference type="GO" id="GO:0005811">
    <property type="term" value="C:lipid droplet"/>
    <property type="evidence" value="ECO:0007669"/>
    <property type="project" value="TreeGrafter"/>
</dbReference>
<dbReference type="STRING" id="1196081.A0A364KWL5"/>
<reference evidence="3 4" key="1">
    <citation type="journal article" date="2017" name="Biotechnol. Biofuels">
        <title>Differential beta-glucosidase expression as a function of carbon source availability in Talaromyces amestolkiae: a genomic and proteomic approach.</title>
        <authorList>
            <person name="de Eugenio L.I."/>
            <person name="Mendez-Liter J.A."/>
            <person name="Nieto-Dominguez M."/>
            <person name="Alonso L."/>
            <person name="Gil-Munoz J."/>
            <person name="Barriuso J."/>
            <person name="Prieto A."/>
            <person name="Martinez M.J."/>
        </authorList>
    </citation>
    <scope>NUCLEOTIDE SEQUENCE [LARGE SCALE GENOMIC DNA]</scope>
    <source>
        <strain evidence="3 4">CIB</strain>
    </source>
</reference>
<feature type="compositionally biased region" description="Acidic residues" evidence="1">
    <location>
        <begin position="431"/>
        <end position="441"/>
    </location>
</feature>
<keyword evidence="4" id="KW-1185">Reference proteome</keyword>
<evidence type="ECO:0000313" key="4">
    <source>
        <dbReference type="Proteomes" id="UP000249363"/>
    </source>
</evidence>
<dbReference type="PANTHER" id="PTHR28153">
    <property type="entry name" value="PROTEIN, PUTATIVE-RELATED"/>
    <property type="match status" value="1"/>
</dbReference>
<comment type="caution">
    <text evidence="3">The sequence shown here is derived from an EMBL/GenBank/DDBJ whole genome shotgun (WGS) entry which is preliminary data.</text>
</comment>
<dbReference type="Proteomes" id="UP000249363">
    <property type="component" value="Unassembled WGS sequence"/>
</dbReference>
<feature type="region of interest" description="Disordered" evidence="1">
    <location>
        <begin position="154"/>
        <end position="189"/>
    </location>
</feature>
<evidence type="ECO:0000259" key="2">
    <source>
        <dbReference type="Pfam" id="PF14831"/>
    </source>
</evidence>
<feature type="compositionally biased region" description="Acidic residues" evidence="1">
    <location>
        <begin position="519"/>
        <end position="529"/>
    </location>
</feature>
<proteinExistence type="predicted"/>
<accession>A0A364KWL5</accession>
<dbReference type="RefSeq" id="XP_040732449.1">
    <property type="nucleotide sequence ID" value="XM_040876257.1"/>
</dbReference>
<dbReference type="Pfam" id="PF14831">
    <property type="entry name" value="DUF4484"/>
    <property type="match status" value="1"/>
</dbReference>
<protein>
    <recommendedName>
        <fullName evidence="2">DUF4484 domain-containing protein</fullName>
    </recommendedName>
</protein>
<organism evidence="3 4">
    <name type="scientific">Talaromyces amestolkiae</name>
    <dbReference type="NCBI Taxonomy" id="1196081"/>
    <lineage>
        <taxon>Eukaryota</taxon>
        <taxon>Fungi</taxon>
        <taxon>Dikarya</taxon>
        <taxon>Ascomycota</taxon>
        <taxon>Pezizomycotina</taxon>
        <taxon>Eurotiomycetes</taxon>
        <taxon>Eurotiomycetidae</taxon>
        <taxon>Eurotiales</taxon>
        <taxon>Trichocomaceae</taxon>
        <taxon>Talaromyces</taxon>
        <taxon>Talaromyces sect. Talaromyces</taxon>
    </lineage>
</organism>
<feature type="region of interest" description="Disordered" evidence="1">
    <location>
        <begin position="377"/>
        <end position="397"/>
    </location>
</feature>
<feature type="region of interest" description="Disordered" evidence="1">
    <location>
        <begin position="428"/>
        <end position="456"/>
    </location>
</feature>
<dbReference type="AlphaFoldDB" id="A0A364KWL5"/>